<accession>A0A0D1EHA3</accession>
<dbReference type="InterPro" id="IPR000627">
    <property type="entry name" value="Intradiol_dOase_C"/>
</dbReference>
<dbReference type="PANTHER" id="PTHR33711:SF9">
    <property type="entry name" value="PROTOCATECHUATE 3,4-DIOXYGENASE ALPHA CHAIN"/>
    <property type="match status" value="1"/>
</dbReference>
<dbReference type="CDD" id="cd03463">
    <property type="entry name" value="3_4-PCD_alpha"/>
    <property type="match status" value="1"/>
</dbReference>
<evidence type="ECO:0000256" key="2">
    <source>
        <dbReference type="ARBA" id="ARBA00022964"/>
    </source>
</evidence>
<dbReference type="Pfam" id="PF00775">
    <property type="entry name" value="Dioxygenase_C"/>
    <property type="match status" value="1"/>
</dbReference>
<evidence type="ECO:0000256" key="3">
    <source>
        <dbReference type="ARBA" id="ARBA00023002"/>
    </source>
</evidence>
<gene>
    <name evidence="5" type="primary">pcaG</name>
    <name evidence="5" type="ORF">jaqu_30380</name>
</gene>
<comment type="similarity">
    <text evidence="1">Belongs to the intradiol ring-cleavage dioxygenase family.</text>
</comment>
<dbReference type="AlphaFoldDB" id="A0A0D1EHA3"/>
<evidence type="ECO:0000313" key="5">
    <source>
        <dbReference type="EMBL" id="KIT15215.1"/>
    </source>
</evidence>
<comment type="caution">
    <text evidence="5">The sequence shown here is derived from an EMBL/GenBank/DDBJ whole genome shotgun (WGS) entry which is preliminary data.</text>
</comment>
<keyword evidence="6" id="KW-1185">Reference proteome</keyword>
<dbReference type="EMBL" id="JYFE01000055">
    <property type="protein sequence ID" value="KIT15215.1"/>
    <property type="molecule type" value="Genomic_DNA"/>
</dbReference>
<evidence type="ECO:0000313" key="6">
    <source>
        <dbReference type="Proteomes" id="UP000032232"/>
    </source>
</evidence>
<dbReference type="EC" id="1.13.11.3" evidence="5"/>
<dbReference type="RefSeq" id="WP_089268428.1">
    <property type="nucleotide sequence ID" value="NZ_FZPF01000011.1"/>
</dbReference>
<dbReference type="Gene3D" id="2.60.130.10">
    <property type="entry name" value="Aromatic compound dioxygenase"/>
    <property type="match status" value="1"/>
</dbReference>
<dbReference type="Proteomes" id="UP000032232">
    <property type="component" value="Unassembled WGS sequence"/>
</dbReference>
<keyword evidence="3 5" id="KW-0560">Oxidoreductase</keyword>
<keyword evidence="2" id="KW-0223">Dioxygenase</keyword>
<evidence type="ECO:0000259" key="4">
    <source>
        <dbReference type="Pfam" id="PF00775"/>
    </source>
</evidence>
<dbReference type="InterPro" id="IPR015889">
    <property type="entry name" value="Intradiol_dOase_core"/>
</dbReference>
<sequence>MTELPETPSQTAGPFVHIGLTPGAARTGLLDLGTAIAAEGVPGTRIRIAGTILDGTGTPLRDALVEAWHADAQGRYPPDAADGFRGWGRAACDPESGEWVFDTIKPGAVGDQAPHVALWIVARGINQGLHTRLYFEDEDNSSDPVLNLIEQPVRRDSLIARRTDEAYRLTIRLQGDGETVFFDP</sequence>
<dbReference type="PATRIC" id="fig|935700.4.peg.3140"/>
<dbReference type="PANTHER" id="PTHR33711">
    <property type="entry name" value="DIOXYGENASE, PUTATIVE (AFU_ORTHOLOGUE AFUA_2G02910)-RELATED"/>
    <property type="match status" value="1"/>
</dbReference>
<dbReference type="OrthoDB" id="9805815at2"/>
<proteinExistence type="inferred from homology"/>
<dbReference type="NCBIfam" id="TIGR02423">
    <property type="entry name" value="protocat_alph"/>
    <property type="match status" value="1"/>
</dbReference>
<dbReference type="InterPro" id="IPR050770">
    <property type="entry name" value="Intradiol_RC_Dioxygenase"/>
</dbReference>
<dbReference type="SUPFAM" id="SSF49482">
    <property type="entry name" value="Aromatic compound dioxygenase"/>
    <property type="match status" value="1"/>
</dbReference>
<dbReference type="GO" id="GO:0018578">
    <property type="term" value="F:protocatechuate 3,4-dioxygenase activity"/>
    <property type="evidence" value="ECO:0007669"/>
    <property type="project" value="UniProtKB-EC"/>
</dbReference>
<feature type="domain" description="Intradiol ring-cleavage dioxygenases" evidence="4">
    <location>
        <begin position="41"/>
        <end position="162"/>
    </location>
</feature>
<evidence type="ECO:0000256" key="1">
    <source>
        <dbReference type="ARBA" id="ARBA00007825"/>
    </source>
</evidence>
<dbReference type="GO" id="GO:0008199">
    <property type="term" value="F:ferric iron binding"/>
    <property type="evidence" value="ECO:0007669"/>
    <property type="project" value="InterPro"/>
</dbReference>
<dbReference type="InterPro" id="IPR012786">
    <property type="entry name" value="Protocat_dOase_a"/>
</dbReference>
<organism evidence="5 6">
    <name type="scientific">Jannaschia aquimarina</name>
    <dbReference type="NCBI Taxonomy" id="935700"/>
    <lineage>
        <taxon>Bacteria</taxon>
        <taxon>Pseudomonadati</taxon>
        <taxon>Pseudomonadota</taxon>
        <taxon>Alphaproteobacteria</taxon>
        <taxon>Rhodobacterales</taxon>
        <taxon>Roseobacteraceae</taxon>
        <taxon>Jannaschia</taxon>
    </lineage>
</organism>
<name>A0A0D1EHA3_9RHOB</name>
<protein>
    <submittedName>
        <fullName evidence="5">PcaG protein</fullName>
        <ecNumber evidence="5">1.13.11.3</ecNumber>
    </submittedName>
</protein>
<dbReference type="STRING" id="935700.jaqu_30380"/>
<reference evidence="5 6" key="1">
    <citation type="submission" date="2015-02" db="EMBL/GenBank/DDBJ databases">
        <title>Genome Sequence of Jannaschia aquimarina DSM28248, a member of the Roseobacter clade.</title>
        <authorList>
            <person name="Voget S."/>
            <person name="Daniel R."/>
        </authorList>
    </citation>
    <scope>NUCLEOTIDE SEQUENCE [LARGE SCALE GENOMIC DNA]</scope>
    <source>
        <strain evidence="5 6">GSW-M26</strain>
    </source>
</reference>